<keyword evidence="9" id="KW-1185">Reference proteome</keyword>
<dbReference type="InterPro" id="IPR030184">
    <property type="entry name" value="WAT1-related"/>
</dbReference>
<reference evidence="8 9" key="2">
    <citation type="journal article" date="2017" name="Nature">
        <title>The Apostasia genome and the evolution of orchids.</title>
        <authorList>
            <person name="Zhang G.Q."/>
            <person name="Liu K.W."/>
            <person name="Li Z."/>
            <person name="Lohaus R."/>
            <person name="Hsiao Y.Y."/>
            <person name="Niu S.C."/>
            <person name="Wang J.Y."/>
            <person name="Lin Y.C."/>
            <person name="Xu Q."/>
            <person name="Chen L.J."/>
            <person name="Yoshida K."/>
            <person name="Fujiwara S."/>
            <person name="Wang Z.W."/>
            <person name="Zhang Y.Q."/>
            <person name="Mitsuda N."/>
            <person name="Wang M."/>
            <person name="Liu G.H."/>
            <person name="Pecoraro L."/>
            <person name="Huang H.X."/>
            <person name="Xiao X.J."/>
            <person name="Lin M."/>
            <person name="Wu X.Y."/>
            <person name="Wu W.L."/>
            <person name="Chen Y.Y."/>
            <person name="Chang S.B."/>
            <person name="Sakamoto S."/>
            <person name="Ohme-Takagi M."/>
            <person name="Yagi M."/>
            <person name="Zeng S.J."/>
            <person name="Shen C.Y."/>
            <person name="Yeh C.M."/>
            <person name="Luo Y.B."/>
            <person name="Tsai W.C."/>
            <person name="Van de Peer Y."/>
            <person name="Liu Z.J."/>
        </authorList>
    </citation>
    <scope>NUCLEOTIDE SEQUENCE [LARGE SCALE GENOMIC DNA]</scope>
    <source>
        <tissue evidence="8">The whole plant</tissue>
    </source>
</reference>
<dbReference type="EMBL" id="KZ503105">
    <property type="protein sequence ID" value="PKU68334.1"/>
    <property type="molecule type" value="Genomic_DNA"/>
</dbReference>
<comment type="similarity">
    <text evidence="2">Belongs to the drug/metabolite transporter (DMT) superfamily. Plant drug/metabolite exporter (P-DME) (TC 2.A.7.4) family.</text>
</comment>
<feature type="transmembrane region" description="Helical" evidence="6">
    <location>
        <begin position="20"/>
        <end position="42"/>
    </location>
</feature>
<protein>
    <submittedName>
        <fullName evidence="8">WAT1-related protein</fullName>
    </submittedName>
</protein>
<dbReference type="InterPro" id="IPR000620">
    <property type="entry name" value="EamA_dom"/>
</dbReference>
<evidence type="ECO:0000256" key="3">
    <source>
        <dbReference type="ARBA" id="ARBA00022692"/>
    </source>
</evidence>
<dbReference type="PROSITE" id="PS00221">
    <property type="entry name" value="MIP"/>
    <property type="match status" value="1"/>
</dbReference>
<reference evidence="8 9" key="1">
    <citation type="journal article" date="2016" name="Sci. Rep.">
        <title>The Dendrobium catenatum Lindl. genome sequence provides insights into polysaccharide synthase, floral development and adaptive evolution.</title>
        <authorList>
            <person name="Zhang G.Q."/>
            <person name="Xu Q."/>
            <person name="Bian C."/>
            <person name="Tsai W.C."/>
            <person name="Yeh C.M."/>
            <person name="Liu K.W."/>
            <person name="Yoshida K."/>
            <person name="Zhang L.S."/>
            <person name="Chang S.B."/>
            <person name="Chen F."/>
            <person name="Shi Y."/>
            <person name="Su Y.Y."/>
            <person name="Zhang Y.Q."/>
            <person name="Chen L.J."/>
            <person name="Yin Y."/>
            <person name="Lin M."/>
            <person name="Huang H."/>
            <person name="Deng H."/>
            <person name="Wang Z.W."/>
            <person name="Zhu S.L."/>
            <person name="Zhao X."/>
            <person name="Deng C."/>
            <person name="Niu S.C."/>
            <person name="Huang J."/>
            <person name="Wang M."/>
            <person name="Liu G.H."/>
            <person name="Yang H.J."/>
            <person name="Xiao X.J."/>
            <person name="Hsiao Y.Y."/>
            <person name="Wu W.L."/>
            <person name="Chen Y.Y."/>
            <person name="Mitsuda N."/>
            <person name="Ohme-Takagi M."/>
            <person name="Luo Y.B."/>
            <person name="Van de Peer Y."/>
            <person name="Liu Z.J."/>
        </authorList>
    </citation>
    <scope>NUCLEOTIDE SEQUENCE [LARGE SCALE GENOMIC DNA]</scope>
    <source>
        <tissue evidence="8">The whole plant</tissue>
    </source>
</reference>
<feature type="transmembrane region" description="Helical" evidence="6">
    <location>
        <begin position="54"/>
        <end position="73"/>
    </location>
</feature>
<evidence type="ECO:0000313" key="9">
    <source>
        <dbReference type="Proteomes" id="UP000233837"/>
    </source>
</evidence>
<accession>A0A2I0VY42</accession>
<feature type="domain" description="EamA" evidence="7">
    <location>
        <begin position="26"/>
        <end position="163"/>
    </location>
</feature>
<keyword evidence="4 6" id="KW-1133">Transmembrane helix</keyword>
<name>A0A2I0VY42_9ASPA</name>
<dbReference type="GO" id="GO:0022857">
    <property type="term" value="F:transmembrane transporter activity"/>
    <property type="evidence" value="ECO:0007669"/>
    <property type="project" value="InterPro"/>
</dbReference>
<sequence>MAMVSMEANGVRVKQVFKKVRPYAAMVLLQFSIAVMYVILMATLKEGMNQSVMFAYRSAVAATVILPFALWFERNGRPKMTVVIFIKVMALGILQPVLDQNSYLMGAKMTSAGFASALENINPAVTLAICLLLRMEKLNIRRRNGLAKVIGALLGVIGAVLMILYKGPFVEFVWSKGKENHSTAVNVNAIDKATSSFRWMKGILMIFISCLSWSSFIVLQANTLKSYPAKLSLTGMVCSVGAVANTVIALVVEHGSFRPWILGWDMRLFAVIYSGLIGNAFTYFMLGMVTKEKGPVFASAFNPLTMIMTNVLGSIFLAERTALGTIIGATILVAGMYFILWGKSKDYSIQMEKEKNIGGLELPVIAPNSIEGRGSTLRSEPIFIDGPKAKGNNREIRDRSCLLALPRPPPRISPDHLLTLEFCRTTA</sequence>
<feature type="transmembrane region" description="Helical" evidence="6">
    <location>
        <begin position="199"/>
        <end position="219"/>
    </location>
</feature>
<gene>
    <name evidence="8" type="ORF">MA16_Dca008815</name>
</gene>
<evidence type="ECO:0000259" key="7">
    <source>
        <dbReference type="Pfam" id="PF00892"/>
    </source>
</evidence>
<dbReference type="PANTHER" id="PTHR31218">
    <property type="entry name" value="WAT1-RELATED PROTEIN"/>
    <property type="match status" value="1"/>
</dbReference>
<keyword evidence="3 6" id="KW-0812">Transmembrane</keyword>
<evidence type="ECO:0000313" key="8">
    <source>
        <dbReference type="EMBL" id="PKU68334.1"/>
    </source>
</evidence>
<feature type="transmembrane region" description="Helical" evidence="6">
    <location>
        <begin position="296"/>
        <end position="316"/>
    </location>
</feature>
<proteinExistence type="inferred from homology"/>
<feature type="transmembrane region" description="Helical" evidence="6">
    <location>
        <begin position="231"/>
        <end position="252"/>
    </location>
</feature>
<evidence type="ECO:0000256" key="5">
    <source>
        <dbReference type="ARBA" id="ARBA00023136"/>
    </source>
</evidence>
<evidence type="ECO:0000256" key="2">
    <source>
        <dbReference type="ARBA" id="ARBA00007635"/>
    </source>
</evidence>
<dbReference type="SUPFAM" id="SSF103481">
    <property type="entry name" value="Multidrug resistance efflux transporter EmrE"/>
    <property type="match status" value="2"/>
</dbReference>
<dbReference type="GO" id="GO:0016020">
    <property type="term" value="C:membrane"/>
    <property type="evidence" value="ECO:0007669"/>
    <property type="project" value="UniProtKB-SubCell"/>
</dbReference>
<evidence type="ECO:0000256" key="1">
    <source>
        <dbReference type="ARBA" id="ARBA00004141"/>
    </source>
</evidence>
<evidence type="ECO:0000256" key="6">
    <source>
        <dbReference type="SAM" id="Phobius"/>
    </source>
</evidence>
<evidence type="ECO:0000256" key="4">
    <source>
        <dbReference type="ARBA" id="ARBA00022989"/>
    </source>
</evidence>
<feature type="transmembrane region" description="Helical" evidence="6">
    <location>
        <begin position="145"/>
        <end position="165"/>
    </location>
</feature>
<dbReference type="InterPro" id="IPR037185">
    <property type="entry name" value="EmrE-like"/>
</dbReference>
<feature type="transmembrane region" description="Helical" evidence="6">
    <location>
        <begin position="80"/>
        <end position="98"/>
    </location>
</feature>
<dbReference type="InterPro" id="IPR022357">
    <property type="entry name" value="MIP_CS"/>
</dbReference>
<dbReference type="AlphaFoldDB" id="A0A2I0VY42"/>
<feature type="transmembrane region" description="Helical" evidence="6">
    <location>
        <begin position="264"/>
        <end position="284"/>
    </location>
</feature>
<feature type="domain" description="EamA" evidence="7">
    <location>
        <begin position="200"/>
        <end position="340"/>
    </location>
</feature>
<dbReference type="Pfam" id="PF00892">
    <property type="entry name" value="EamA"/>
    <property type="match status" value="2"/>
</dbReference>
<organism evidence="8 9">
    <name type="scientific">Dendrobium catenatum</name>
    <dbReference type="NCBI Taxonomy" id="906689"/>
    <lineage>
        <taxon>Eukaryota</taxon>
        <taxon>Viridiplantae</taxon>
        <taxon>Streptophyta</taxon>
        <taxon>Embryophyta</taxon>
        <taxon>Tracheophyta</taxon>
        <taxon>Spermatophyta</taxon>
        <taxon>Magnoliopsida</taxon>
        <taxon>Liliopsida</taxon>
        <taxon>Asparagales</taxon>
        <taxon>Orchidaceae</taxon>
        <taxon>Epidendroideae</taxon>
        <taxon>Malaxideae</taxon>
        <taxon>Dendrobiinae</taxon>
        <taxon>Dendrobium</taxon>
    </lineage>
</organism>
<keyword evidence="5 6" id="KW-0472">Membrane</keyword>
<comment type="subcellular location">
    <subcellularLocation>
        <location evidence="1">Membrane</location>
        <topology evidence="1">Multi-pass membrane protein</topology>
    </subcellularLocation>
</comment>
<feature type="transmembrane region" description="Helical" evidence="6">
    <location>
        <begin position="110"/>
        <end position="133"/>
    </location>
</feature>
<dbReference type="Proteomes" id="UP000233837">
    <property type="component" value="Unassembled WGS sequence"/>
</dbReference>
<feature type="transmembrane region" description="Helical" evidence="6">
    <location>
        <begin position="322"/>
        <end position="341"/>
    </location>
</feature>